<keyword evidence="5" id="KW-0547">Nucleotide-binding</keyword>
<dbReference type="GO" id="GO:0017038">
    <property type="term" value="P:protein import"/>
    <property type="evidence" value="ECO:0007669"/>
    <property type="project" value="InterPro"/>
</dbReference>
<dbReference type="InterPro" id="IPR011990">
    <property type="entry name" value="TPR-like_helical_dom_sf"/>
</dbReference>
<dbReference type="Pfam" id="PF01043">
    <property type="entry name" value="SecA_PP_bind"/>
    <property type="match status" value="1"/>
</dbReference>
<dbReference type="InterPro" id="IPR036670">
    <property type="entry name" value="SecA_X-link_sf"/>
</dbReference>
<keyword evidence="7" id="KW-0653">Protein transport</keyword>
<dbReference type="OrthoDB" id="5641631at2"/>
<dbReference type="Gene3D" id="3.40.50.300">
    <property type="entry name" value="P-loop containing nucleotide triphosphate hydrolases"/>
    <property type="match status" value="2"/>
</dbReference>
<evidence type="ECO:0000256" key="3">
    <source>
        <dbReference type="ARBA" id="ARBA00022490"/>
    </source>
</evidence>
<dbReference type="InterPro" id="IPR027417">
    <property type="entry name" value="P-loop_NTPase"/>
</dbReference>
<evidence type="ECO:0000313" key="13">
    <source>
        <dbReference type="EMBL" id="KTD51455.1"/>
    </source>
</evidence>
<dbReference type="AlphaFoldDB" id="A0A0W0Y451"/>
<dbReference type="SMART" id="SM00957">
    <property type="entry name" value="SecA_DEAD"/>
    <property type="match status" value="1"/>
</dbReference>
<evidence type="ECO:0000256" key="10">
    <source>
        <dbReference type="ARBA" id="ARBA00023136"/>
    </source>
</evidence>
<protein>
    <submittedName>
        <fullName evidence="13">Preprotein translocase, secretion protein SecA subunit</fullName>
    </submittedName>
</protein>
<dbReference type="SMART" id="SM00028">
    <property type="entry name" value="TPR"/>
    <property type="match status" value="3"/>
</dbReference>
<dbReference type="PATRIC" id="fig|45073.5.peg.319"/>
<dbReference type="GO" id="GO:0005524">
    <property type="term" value="F:ATP binding"/>
    <property type="evidence" value="ECO:0007669"/>
    <property type="project" value="UniProtKB-KW"/>
</dbReference>
<dbReference type="InterPro" id="IPR001650">
    <property type="entry name" value="Helicase_C-like"/>
</dbReference>
<name>A0A0W0Y451_9GAMM</name>
<comment type="caution">
    <text evidence="13">The sequence shown here is derived from an EMBL/GenBank/DDBJ whole genome shotgun (WGS) entry which is preliminary data.</text>
</comment>
<evidence type="ECO:0000313" key="14">
    <source>
        <dbReference type="Proteomes" id="UP000054618"/>
    </source>
</evidence>
<dbReference type="PANTHER" id="PTHR30612">
    <property type="entry name" value="SECA INNER MEMBRANE COMPONENT OF SEC PROTEIN SECRETION SYSTEM"/>
    <property type="match status" value="1"/>
</dbReference>
<dbReference type="Gene3D" id="1.25.40.10">
    <property type="entry name" value="Tetratricopeptide repeat domain"/>
    <property type="match status" value="1"/>
</dbReference>
<accession>A0A0W0Y451</accession>
<dbReference type="SUPFAM" id="SSF48452">
    <property type="entry name" value="TPR-like"/>
    <property type="match status" value="1"/>
</dbReference>
<dbReference type="PROSITE" id="PS51194">
    <property type="entry name" value="HELICASE_CTER"/>
    <property type="match status" value="1"/>
</dbReference>
<dbReference type="Pfam" id="PF21090">
    <property type="entry name" value="P-loop_SecA"/>
    <property type="match status" value="2"/>
</dbReference>
<keyword evidence="10" id="KW-0472">Membrane</keyword>
<evidence type="ECO:0000259" key="11">
    <source>
        <dbReference type="PROSITE" id="PS51194"/>
    </source>
</evidence>
<dbReference type="InterPro" id="IPR014018">
    <property type="entry name" value="SecA_motor_DEAD"/>
</dbReference>
<dbReference type="RefSeq" id="WP_058506434.1">
    <property type="nucleotide sequence ID" value="NZ_CAAAIK010000034.1"/>
</dbReference>
<dbReference type="InterPro" id="IPR000185">
    <property type="entry name" value="SecA"/>
</dbReference>
<dbReference type="PRINTS" id="PR00906">
    <property type="entry name" value="SECA"/>
</dbReference>
<dbReference type="InterPro" id="IPR019734">
    <property type="entry name" value="TPR_rpt"/>
</dbReference>
<organism evidence="13 14">
    <name type="scientific">Legionella quinlivanii</name>
    <dbReference type="NCBI Taxonomy" id="45073"/>
    <lineage>
        <taxon>Bacteria</taxon>
        <taxon>Pseudomonadati</taxon>
        <taxon>Pseudomonadota</taxon>
        <taxon>Gammaproteobacteria</taxon>
        <taxon>Legionellales</taxon>
        <taxon>Legionellaceae</taxon>
        <taxon>Legionella</taxon>
    </lineage>
</organism>
<evidence type="ECO:0000256" key="5">
    <source>
        <dbReference type="ARBA" id="ARBA00022741"/>
    </source>
</evidence>
<dbReference type="SUPFAM" id="SSF81767">
    <property type="entry name" value="Pre-protein crosslinking domain of SecA"/>
    <property type="match status" value="1"/>
</dbReference>
<reference evidence="13 14" key="1">
    <citation type="submission" date="2015-11" db="EMBL/GenBank/DDBJ databases">
        <title>Genomic analysis of 38 Legionella species identifies large and diverse effector repertoires.</title>
        <authorList>
            <person name="Burstein D."/>
            <person name="Amaro F."/>
            <person name="Zusman T."/>
            <person name="Lifshitz Z."/>
            <person name="Cohen O."/>
            <person name="Gilbert J.A."/>
            <person name="Pupko T."/>
            <person name="Shuman H.A."/>
            <person name="Segal G."/>
        </authorList>
    </citation>
    <scope>NUCLEOTIDE SEQUENCE [LARGE SCALE GENOMIC DNA]</scope>
    <source>
        <strain evidence="13 14">CDC#1442-AUS-E</strain>
    </source>
</reference>
<keyword evidence="6" id="KW-0067">ATP-binding</keyword>
<dbReference type="GO" id="GO:0016020">
    <property type="term" value="C:membrane"/>
    <property type="evidence" value="ECO:0007669"/>
    <property type="project" value="InterPro"/>
</dbReference>
<dbReference type="GO" id="GO:0006886">
    <property type="term" value="P:intracellular protein transport"/>
    <property type="evidence" value="ECO:0007669"/>
    <property type="project" value="InterPro"/>
</dbReference>
<keyword evidence="9" id="KW-0811">Translocation</keyword>
<feature type="domain" description="Helicase C-terminal" evidence="11">
    <location>
        <begin position="608"/>
        <end position="790"/>
    </location>
</feature>
<keyword evidence="2" id="KW-1003">Cell membrane</keyword>
<keyword evidence="4" id="KW-0997">Cell inner membrane</keyword>
<dbReference type="PROSITE" id="PS51196">
    <property type="entry name" value="SECA_MOTOR_DEAD"/>
    <property type="match status" value="1"/>
</dbReference>
<dbReference type="STRING" id="45073.Lqui_0299"/>
<evidence type="ECO:0000256" key="2">
    <source>
        <dbReference type="ARBA" id="ARBA00022475"/>
    </source>
</evidence>
<evidence type="ECO:0000256" key="7">
    <source>
        <dbReference type="ARBA" id="ARBA00022927"/>
    </source>
</evidence>
<evidence type="ECO:0000256" key="1">
    <source>
        <dbReference type="ARBA" id="ARBA00022448"/>
    </source>
</evidence>
<keyword evidence="8" id="KW-1278">Translocase</keyword>
<evidence type="ECO:0000256" key="6">
    <source>
        <dbReference type="ARBA" id="ARBA00022840"/>
    </source>
</evidence>
<evidence type="ECO:0000256" key="4">
    <source>
        <dbReference type="ARBA" id="ARBA00022519"/>
    </source>
</evidence>
<dbReference type="InterPro" id="IPR044722">
    <property type="entry name" value="SecA_SF2_C"/>
</dbReference>
<feature type="domain" description="SecA family profile" evidence="12">
    <location>
        <begin position="181"/>
        <end position="762"/>
    </location>
</feature>
<proteinExistence type="predicted"/>
<keyword evidence="14" id="KW-1185">Reference proteome</keyword>
<dbReference type="GO" id="GO:0006605">
    <property type="term" value="P:protein targeting"/>
    <property type="evidence" value="ECO:0007669"/>
    <property type="project" value="InterPro"/>
</dbReference>
<dbReference type="Proteomes" id="UP000054618">
    <property type="component" value="Unassembled WGS sequence"/>
</dbReference>
<keyword evidence="3" id="KW-0963">Cytoplasm</keyword>
<dbReference type="InterPro" id="IPR011115">
    <property type="entry name" value="SecA_DEAD"/>
</dbReference>
<dbReference type="PANTHER" id="PTHR30612:SF0">
    <property type="entry name" value="CHLOROPLAST PROTEIN-TRANSPORTING ATPASE"/>
    <property type="match status" value="1"/>
</dbReference>
<dbReference type="SUPFAM" id="SSF52540">
    <property type="entry name" value="P-loop containing nucleoside triphosphate hydrolases"/>
    <property type="match status" value="2"/>
</dbReference>
<gene>
    <name evidence="13" type="primary">secA</name>
    <name evidence="13" type="ORF">Lqui_0299</name>
</gene>
<evidence type="ECO:0000259" key="12">
    <source>
        <dbReference type="PROSITE" id="PS51196"/>
    </source>
</evidence>
<dbReference type="Gene3D" id="3.90.1440.10">
    <property type="entry name" value="SecA, preprotein cross-linking domain"/>
    <property type="match status" value="1"/>
</dbReference>
<keyword evidence="1" id="KW-0813">Transport</keyword>
<dbReference type="EMBL" id="LNYS01000006">
    <property type="protein sequence ID" value="KTD51455.1"/>
    <property type="molecule type" value="Genomic_DNA"/>
</dbReference>
<evidence type="ECO:0000256" key="8">
    <source>
        <dbReference type="ARBA" id="ARBA00022967"/>
    </source>
</evidence>
<dbReference type="InterPro" id="IPR011130">
    <property type="entry name" value="SecA_preprotein_X-link_dom"/>
</dbReference>
<evidence type="ECO:0000256" key="9">
    <source>
        <dbReference type="ARBA" id="ARBA00023010"/>
    </source>
</evidence>
<sequence>MRTPESYQSATFQSQKEAVLDEVDYFSHQKKAEIFFKNFHTAPSWQQWNQFCNHLNASQDKTAEKFLLQELVFQCFEQPLAVKELAQLITLASYFKSVYGLELYRKLLEAEVPDSERRIADYLAVMQLLINLQDVKGISSLLKSHLPDLQALRKALQSEYGLYLEKRYPNRDIDTVLERFATADEFTANPLPAAVLQRFKPEYLGIRAKAKTLQELSQNALKTSFLEAAKRFREQQDNEAKQIMIAVIIETLRRFFKISPYDTQIMALLALIGQEETDIKGWIAQIRTGEGKSTISAMLVAFLAGQGHFVDVITSSSVLAIRDYRKYAEFFEALGISSSHISRVEQKQAHFHAQVLFGTNWDYEFAQLRDGLNKEKLRFSYNLNGELVPRTHDAAVVDEVDNLLLNTTGAARISYPGKDDLTWIYAPILKFTIETVKAGRITPEHISKLRNQLGMEFNSPAFLKELRSLSDTALSRWIKSAQIAYYYKKEGRDYIIQADDIRIVDYSNTGSISEGCQWQHGIHQMLQARHQLKITPQSLMVASISHPSMFNEYQLLFGLTGTMGEKIEREEVQDIYKIKSFDVPPHFPCQRKTLPPRILDDIPNQYLAIYQRIQEMQALNRPVLVLFESIAETERFNAYLAEKGINSQLLNETQRESGEYIIARAGQERMVTIATNIAGRGTDIILSPGSKAAGGLHFIFTFHPEDSRVQEQGDGRSARQGEPGSSEMILQAKDPNILTLLSNQSLDSLVQNWLKGTNEEKINFLRQLRNEQTERHSKERRYSSKLETMLYSVLKEFFSKLQEIREDFDTLSLEEWQQSCQINAAPSQGDPLVHSPAWHSLCNRASILLGYHSEGKAVDWSSFIEQYKQLFIESINEEWASFYSTLDHTVRDMDLKLAQKTIQENFAKLNLARMNKESAFAGLSHLLYQASLSQEEAPKKVQSGFFSLKPRELYDKAVAHYKLEDYQTAFNYCVAAKESYEQNKGSDLELGYCYSVLGSCNAKKNLIPESINAFEKALSLFYPLNNNKEHTELLKRTQNKFNDSMNLGKFDFKFIYDKAVRNYQAEAYVVAVYQLLYLISYFPGQAKDERAICYSTLASCYNKLKRSEEADAACIEGIKLAKEAGKLQLAGRISDKKDSFDKVRVSGVSAGL</sequence>
<dbReference type="Pfam" id="PF07517">
    <property type="entry name" value="SecA_DEAD"/>
    <property type="match status" value="1"/>
</dbReference>